<evidence type="ECO:0000256" key="6">
    <source>
        <dbReference type="ARBA" id="ARBA00023136"/>
    </source>
</evidence>
<comment type="similarity">
    <text evidence="2">Belongs to the concentrative nucleoside transporter (CNT) (TC 2.A.41) family.</text>
</comment>
<feature type="domain" description="Concentrative nucleoside transporter N-terminal" evidence="8">
    <location>
        <begin position="8"/>
        <end position="81"/>
    </location>
</feature>
<accession>A0A7G7G725</accession>
<dbReference type="KEGG" id="aswu:HUW51_09515"/>
<dbReference type="InterPro" id="IPR011657">
    <property type="entry name" value="CNT_C_dom"/>
</dbReference>
<feature type="domain" description="Concentrative nucleoside transporter C-terminal" evidence="9">
    <location>
        <begin position="203"/>
        <end position="409"/>
    </location>
</feature>
<keyword evidence="4 7" id="KW-0812">Transmembrane</keyword>
<feature type="transmembrane region" description="Helical" evidence="7">
    <location>
        <begin position="260"/>
        <end position="282"/>
    </location>
</feature>
<dbReference type="InterPro" id="IPR002668">
    <property type="entry name" value="CNT_N_dom"/>
</dbReference>
<feature type="transmembrane region" description="Helical" evidence="7">
    <location>
        <begin position="29"/>
        <end position="47"/>
    </location>
</feature>
<dbReference type="PANTHER" id="PTHR10590">
    <property type="entry name" value="SODIUM/NUCLEOSIDE COTRANSPORTER"/>
    <property type="match status" value="1"/>
</dbReference>
<feature type="transmembrane region" description="Helical" evidence="7">
    <location>
        <begin position="175"/>
        <end position="197"/>
    </location>
</feature>
<evidence type="ECO:0000256" key="3">
    <source>
        <dbReference type="ARBA" id="ARBA00022475"/>
    </source>
</evidence>
<sequence>MERFTGIIGIVVLLGLAFLLSNNRKAINYRLVGVGLLLQFGLAVFILKTDVGKAIFGYLGHSIEKLLSLSQKGSEFVFGSLVNKEVLTKAFGVGNGYIFFFNVIPTIIFVAVLVNIAYHIGLMQIIVSAMARAVHWAMGVSGAEAVSNVASAFVGQVEAQIMIKPYLKGMTNSELMASMAGSFACIAGGVMATYISFGVPAPYLLAASLMAAPGALVIAKIVYPETEQSQTKGIVKLEVKKSHANIIDAIAAGASDGLKVGLNVVAMLIGFIALIALVDVLLGKLGGVIQVPTLSLNFLLGKLFAIFAWVMGVPAQDVETAGALMGTKMVVNEFVAYLDLVKIKETIHPKTLLITSFALCGFANFSSIAIQVGGIGELAPSRRADLAKLGFRALICGTIASYLSATLAGLLM</sequence>
<keyword evidence="12" id="KW-1185">Reference proteome</keyword>
<feature type="transmembrane region" description="Helical" evidence="7">
    <location>
        <begin position="352"/>
        <end position="370"/>
    </location>
</feature>
<dbReference type="GO" id="GO:0015293">
    <property type="term" value="F:symporter activity"/>
    <property type="evidence" value="ECO:0007669"/>
    <property type="project" value="TreeGrafter"/>
</dbReference>
<evidence type="ECO:0000313" key="12">
    <source>
        <dbReference type="Proteomes" id="UP000515237"/>
    </source>
</evidence>
<evidence type="ECO:0000259" key="10">
    <source>
        <dbReference type="Pfam" id="PF07670"/>
    </source>
</evidence>
<name>A0A7G7G725_9BACT</name>
<dbReference type="AlphaFoldDB" id="A0A7G7G725"/>
<evidence type="ECO:0000256" key="7">
    <source>
        <dbReference type="SAM" id="Phobius"/>
    </source>
</evidence>
<keyword evidence="6 7" id="KW-0472">Membrane</keyword>
<feature type="transmembrane region" description="Helical" evidence="7">
    <location>
        <begin position="294"/>
        <end position="315"/>
    </location>
</feature>
<keyword evidence="5 7" id="KW-1133">Transmembrane helix</keyword>
<dbReference type="Pfam" id="PF01773">
    <property type="entry name" value="Nucleos_tra2_N"/>
    <property type="match status" value="1"/>
</dbReference>
<gene>
    <name evidence="11" type="ORF">HUW51_09515</name>
</gene>
<dbReference type="EMBL" id="CP055156">
    <property type="protein sequence ID" value="QNF32959.1"/>
    <property type="molecule type" value="Genomic_DNA"/>
</dbReference>
<keyword evidence="3" id="KW-1003">Cell membrane</keyword>
<dbReference type="Pfam" id="PF07670">
    <property type="entry name" value="Gate"/>
    <property type="match status" value="1"/>
</dbReference>
<evidence type="ECO:0000259" key="9">
    <source>
        <dbReference type="Pfam" id="PF07662"/>
    </source>
</evidence>
<proteinExistence type="inferred from homology"/>
<evidence type="ECO:0000256" key="2">
    <source>
        <dbReference type="ARBA" id="ARBA00009033"/>
    </source>
</evidence>
<reference evidence="11 12" key="1">
    <citation type="journal article" date="2018" name="Int. J. Syst. Evol. Microbiol.">
        <title>Adhaeribacter swui sp. nov., isolated from wet mud.</title>
        <authorList>
            <person name="Kim D.U."/>
            <person name="Kim K.W."/>
            <person name="Kang M.S."/>
            <person name="Kim J.Y."/>
            <person name="Jang J.H."/>
            <person name="Kim M.K."/>
        </authorList>
    </citation>
    <scope>NUCLEOTIDE SEQUENCE [LARGE SCALE GENOMIC DNA]</scope>
    <source>
        <strain evidence="11 12">KCTC 52873</strain>
    </source>
</reference>
<protein>
    <submittedName>
        <fullName evidence="11">NupC/NupG family nucleoside CNT transporter</fullName>
    </submittedName>
</protein>
<dbReference type="PANTHER" id="PTHR10590:SF4">
    <property type="entry name" value="SOLUTE CARRIER FAMILY 28 MEMBER 3"/>
    <property type="match status" value="1"/>
</dbReference>
<evidence type="ECO:0000256" key="5">
    <source>
        <dbReference type="ARBA" id="ARBA00022989"/>
    </source>
</evidence>
<dbReference type="GO" id="GO:0005337">
    <property type="term" value="F:nucleoside transmembrane transporter activity"/>
    <property type="evidence" value="ECO:0007669"/>
    <property type="project" value="InterPro"/>
</dbReference>
<evidence type="ECO:0000256" key="1">
    <source>
        <dbReference type="ARBA" id="ARBA00004651"/>
    </source>
</evidence>
<dbReference type="Proteomes" id="UP000515237">
    <property type="component" value="Chromosome"/>
</dbReference>
<comment type="subcellular location">
    <subcellularLocation>
        <location evidence="1">Cell membrane</location>
        <topology evidence="1">Multi-pass membrane protein</topology>
    </subcellularLocation>
</comment>
<feature type="transmembrane region" description="Helical" evidence="7">
    <location>
        <begin position="6"/>
        <end position="22"/>
    </location>
</feature>
<organism evidence="11 12">
    <name type="scientific">Adhaeribacter swui</name>
    <dbReference type="NCBI Taxonomy" id="2086471"/>
    <lineage>
        <taxon>Bacteria</taxon>
        <taxon>Pseudomonadati</taxon>
        <taxon>Bacteroidota</taxon>
        <taxon>Cytophagia</taxon>
        <taxon>Cytophagales</taxon>
        <taxon>Hymenobacteraceae</taxon>
        <taxon>Adhaeribacter</taxon>
    </lineage>
</organism>
<feature type="transmembrane region" description="Helical" evidence="7">
    <location>
        <begin position="204"/>
        <end position="223"/>
    </location>
</feature>
<dbReference type="RefSeq" id="WP_185273736.1">
    <property type="nucleotide sequence ID" value="NZ_CP055156.1"/>
</dbReference>
<evidence type="ECO:0000256" key="4">
    <source>
        <dbReference type="ARBA" id="ARBA00022692"/>
    </source>
</evidence>
<dbReference type="InterPro" id="IPR008276">
    <property type="entry name" value="C_nuclsd_transpt"/>
</dbReference>
<feature type="transmembrane region" description="Helical" evidence="7">
    <location>
        <begin position="390"/>
        <end position="411"/>
    </location>
</feature>
<feature type="domain" description="Nucleoside transporter/FeoB GTPase Gate" evidence="10">
    <location>
        <begin position="100"/>
        <end position="198"/>
    </location>
</feature>
<dbReference type="GO" id="GO:0005886">
    <property type="term" value="C:plasma membrane"/>
    <property type="evidence" value="ECO:0007669"/>
    <property type="project" value="UniProtKB-SubCell"/>
</dbReference>
<dbReference type="Pfam" id="PF07662">
    <property type="entry name" value="Nucleos_tra2_C"/>
    <property type="match status" value="1"/>
</dbReference>
<dbReference type="InterPro" id="IPR011642">
    <property type="entry name" value="Gate_dom"/>
</dbReference>
<evidence type="ECO:0000259" key="8">
    <source>
        <dbReference type="Pfam" id="PF01773"/>
    </source>
</evidence>
<evidence type="ECO:0000313" key="11">
    <source>
        <dbReference type="EMBL" id="QNF32959.1"/>
    </source>
</evidence>
<feature type="transmembrane region" description="Helical" evidence="7">
    <location>
        <begin position="97"/>
        <end position="121"/>
    </location>
</feature>